<keyword evidence="6" id="KW-0472">Membrane</keyword>
<keyword evidence="4" id="KW-1134">Transmembrane beta strand</keyword>
<dbReference type="EMBL" id="ACQL01000020">
    <property type="protein sequence ID" value="EER48171.1"/>
    <property type="molecule type" value="Genomic_DNA"/>
</dbReference>
<feature type="chain" id="PRO_5002956930" evidence="8">
    <location>
        <begin position="25"/>
        <end position="426"/>
    </location>
</feature>
<dbReference type="OrthoDB" id="8600604at2"/>
<comment type="subcellular location">
    <subcellularLocation>
        <location evidence="1">Cell outer membrane</location>
    </subcellularLocation>
</comment>
<keyword evidence="3" id="KW-0813">Transport</keyword>
<dbReference type="SUPFAM" id="SSF56954">
    <property type="entry name" value="Outer membrane efflux proteins (OEP)"/>
    <property type="match status" value="1"/>
</dbReference>
<evidence type="ECO:0000256" key="1">
    <source>
        <dbReference type="ARBA" id="ARBA00004442"/>
    </source>
</evidence>
<accession>C5RYU7</accession>
<protein>
    <submittedName>
        <fullName evidence="9">Outermembrane protein</fullName>
    </submittedName>
</protein>
<dbReference type="PANTHER" id="PTHR30026">
    <property type="entry name" value="OUTER MEMBRANE PROTEIN TOLC"/>
    <property type="match status" value="1"/>
</dbReference>
<evidence type="ECO:0000256" key="3">
    <source>
        <dbReference type="ARBA" id="ARBA00022448"/>
    </source>
</evidence>
<evidence type="ECO:0000313" key="10">
    <source>
        <dbReference type="Proteomes" id="UP000005532"/>
    </source>
</evidence>
<dbReference type="GO" id="GO:0015562">
    <property type="term" value="F:efflux transmembrane transporter activity"/>
    <property type="evidence" value="ECO:0007669"/>
    <property type="project" value="InterPro"/>
</dbReference>
<keyword evidence="7" id="KW-0998">Cell outer membrane</keyword>
<evidence type="ECO:0000256" key="5">
    <source>
        <dbReference type="ARBA" id="ARBA00022692"/>
    </source>
</evidence>
<dbReference type="InterPro" id="IPR003423">
    <property type="entry name" value="OMP_efflux"/>
</dbReference>
<dbReference type="Gene3D" id="1.20.1600.10">
    <property type="entry name" value="Outer membrane efflux proteins (OEP)"/>
    <property type="match status" value="1"/>
</dbReference>
<dbReference type="eggNOG" id="COG1538">
    <property type="taxonomic scope" value="Bacteria"/>
</dbReference>
<comment type="caution">
    <text evidence="9">The sequence shown here is derived from an EMBL/GenBank/DDBJ whole genome shotgun (WGS) entry which is preliminary data.</text>
</comment>
<evidence type="ECO:0000256" key="7">
    <source>
        <dbReference type="ARBA" id="ARBA00023237"/>
    </source>
</evidence>
<sequence length="426" mass="48765">MKPSKQKPFSYTVLAILLALSNHAQGESLKTLLQQNLSSAPEVKEALANIESAQNRMEQSRSQHYPVVSLTTSKVLGQHHRDKDDYSSTKLIPGVQAEVNLYAFGAIEKDIERSHKETEFYQHTYEATREELAYTIAKLYLSALNTKESIKVLEKSLERHQLIIKDLDVILEYDEGRESEFVQAETRMLMVQQEINSYRQKLAATLNTLSKYTKTTVTEEQLNNPFSDLTENQLFSKYSLKQHSDNPLYRANVADLASKNLSVEVEKKKQLPRINVVGSATREDKQVGLQVAWDVYNRGNNYITKEKISDISASRERLSRTERDIEEGARLAKINIKESNIQLKALKKQITSSKKVVDFYRLQFEIARRSLLDVLNAEKEVTSVELAYATTEHSLRSSMLDYLYTQGMISTWSEVKSNNIKLNFAH</sequence>
<dbReference type="Pfam" id="PF02321">
    <property type="entry name" value="OEP"/>
    <property type="match status" value="1"/>
</dbReference>
<dbReference type="AlphaFoldDB" id="C5RYU7"/>
<dbReference type="InterPro" id="IPR051906">
    <property type="entry name" value="TolC-like"/>
</dbReference>
<organism evidence="9 10">
    <name type="scientific">Actinobacillus minor NM305</name>
    <dbReference type="NCBI Taxonomy" id="637911"/>
    <lineage>
        <taxon>Bacteria</taxon>
        <taxon>Pseudomonadati</taxon>
        <taxon>Pseudomonadota</taxon>
        <taxon>Gammaproteobacteria</taxon>
        <taxon>Pasteurellales</taxon>
        <taxon>Pasteurellaceae</taxon>
        <taxon>Actinobacillus</taxon>
    </lineage>
</organism>
<reference evidence="9 10" key="1">
    <citation type="journal article" date="2010" name="Vet. Microbiol.">
        <title>Production of haemolysins by strains of the Actinobacillus minor/porcitonsillarum complex.</title>
        <authorList>
            <person name="Arya G."/>
            <person name="Niven D.F."/>
        </authorList>
    </citation>
    <scope>NUCLEOTIDE SEQUENCE [LARGE SCALE GENOMIC DNA]</scope>
    <source>
        <strain evidence="9 10">NM305</strain>
    </source>
</reference>
<evidence type="ECO:0000256" key="2">
    <source>
        <dbReference type="ARBA" id="ARBA00007613"/>
    </source>
</evidence>
<evidence type="ECO:0000313" key="9">
    <source>
        <dbReference type="EMBL" id="EER48171.1"/>
    </source>
</evidence>
<dbReference type="Proteomes" id="UP000005532">
    <property type="component" value="Unassembled WGS sequence"/>
</dbReference>
<dbReference type="GO" id="GO:0015288">
    <property type="term" value="F:porin activity"/>
    <property type="evidence" value="ECO:0007669"/>
    <property type="project" value="TreeGrafter"/>
</dbReference>
<keyword evidence="5" id="KW-0812">Transmembrane</keyword>
<name>C5RYU7_9PAST</name>
<evidence type="ECO:0000256" key="6">
    <source>
        <dbReference type="ARBA" id="ARBA00023136"/>
    </source>
</evidence>
<dbReference type="PANTHER" id="PTHR30026:SF22">
    <property type="entry name" value="OUTER MEMBRANE EFFLUX PROTEIN"/>
    <property type="match status" value="1"/>
</dbReference>
<feature type="signal peptide" evidence="8">
    <location>
        <begin position="1"/>
        <end position="24"/>
    </location>
</feature>
<gene>
    <name evidence="9" type="primary">tolC</name>
    <name evidence="9" type="ORF">AM305_04378</name>
</gene>
<keyword evidence="8" id="KW-0732">Signal</keyword>
<dbReference type="GO" id="GO:0009279">
    <property type="term" value="C:cell outer membrane"/>
    <property type="evidence" value="ECO:0007669"/>
    <property type="project" value="UniProtKB-SubCell"/>
</dbReference>
<comment type="similarity">
    <text evidence="2">Belongs to the outer membrane factor (OMF) (TC 1.B.17) family.</text>
</comment>
<evidence type="ECO:0000256" key="8">
    <source>
        <dbReference type="SAM" id="SignalP"/>
    </source>
</evidence>
<dbReference type="RefSeq" id="WP_005822080.1">
    <property type="nucleotide sequence ID" value="NZ_ACQL01000020.1"/>
</dbReference>
<evidence type="ECO:0000256" key="4">
    <source>
        <dbReference type="ARBA" id="ARBA00022452"/>
    </source>
</evidence>
<dbReference type="GO" id="GO:1990281">
    <property type="term" value="C:efflux pump complex"/>
    <property type="evidence" value="ECO:0007669"/>
    <property type="project" value="TreeGrafter"/>
</dbReference>
<proteinExistence type="inferred from homology"/>